<evidence type="ECO:0000259" key="2">
    <source>
        <dbReference type="Pfam" id="PF13649"/>
    </source>
</evidence>
<dbReference type="InterPro" id="IPR041698">
    <property type="entry name" value="Methyltransf_25"/>
</dbReference>
<dbReference type="STRING" id="1156417.Y919_05415"/>
<name>A0A096CVK3_9FIRM</name>
<evidence type="ECO:0000313" key="3">
    <source>
        <dbReference type="EMBL" id="KGG80544.1"/>
    </source>
</evidence>
<sequence length="245" mass="28760">MYDKIAEFYDKLGWKNYPERLWKRIVSYFKEINFNPRTHLDIACGTGILCINAFKAGIKSEGLDISIHMIRKAIENAKDKNMDINFVQEDMRSFKMNKKYDLITCTYDAINHLLTLDEWLMTFSNVKKHLNYGGIFIFDCNTLKALRERWNGFHMQKDSNGNYIIQKSIFYEDKGQASATFTVFTRRDKDLYNGFEETFTEAAFSSKDIIDVLNKAGFTEVSITNMEFKMLNEPDAEYRNVYVCK</sequence>
<dbReference type="SUPFAM" id="SSF53335">
    <property type="entry name" value="S-adenosyl-L-methionine-dependent methyltransferases"/>
    <property type="match status" value="1"/>
</dbReference>
<dbReference type="GO" id="GO:0016740">
    <property type="term" value="F:transferase activity"/>
    <property type="evidence" value="ECO:0007669"/>
    <property type="project" value="UniProtKB-KW"/>
</dbReference>
<dbReference type="InterPro" id="IPR029063">
    <property type="entry name" value="SAM-dependent_MTases_sf"/>
</dbReference>
<evidence type="ECO:0000313" key="4">
    <source>
        <dbReference type="Proteomes" id="UP000029622"/>
    </source>
</evidence>
<dbReference type="EMBL" id="AZTB01000021">
    <property type="protein sequence ID" value="KGG80544.1"/>
    <property type="molecule type" value="Genomic_DNA"/>
</dbReference>
<accession>A0A096CVK3</accession>
<proteinExistence type="predicted"/>
<gene>
    <name evidence="3" type="ORF">Y919_05415</name>
</gene>
<dbReference type="PANTHER" id="PTHR43861">
    <property type="entry name" value="TRANS-ACONITATE 2-METHYLTRANSFERASE-RELATED"/>
    <property type="match status" value="1"/>
</dbReference>
<dbReference type="Pfam" id="PF13649">
    <property type="entry name" value="Methyltransf_25"/>
    <property type="match status" value="1"/>
</dbReference>
<dbReference type="Gene3D" id="2.20.25.110">
    <property type="entry name" value="S-adenosyl-L-methionine-dependent methyltransferases"/>
    <property type="match status" value="1"/>
</dbReference>
<reference evidence="3 4" key="1">
    <citation type="submission" date="2013-12" db="EMBL/GenBank/DDBJ databases">
        <title>Draft genome sequence of Caloranaerobacter sp. H53214.</title>
        <authorList>
            <person name="Jiang L.J."/>
            <person name="Shao Z.Z."/>
            <person name="Long M.N."/>
        </authorList>
    </citation>
    <scope>NUCLEOTIDE SEQUENCE [LARGE SCALE GENOMIC DNA]</scope>
    <source>
        <strain evidence="3 4">H53214</strain>
    </source>
</reference>
<evidence type="ECO:0000256" key="1">
    <source>
        <dbReference type="ARBA" id="ARBA00022679"/>
    </source>
</evidence>
<comment type="caution">
    <text evidence="3">The sequence shown here is derived from an EMBL/GenBank/DDBJ whole genome shotgun (WGS) entry which is preliminary data.</text>
</comment>
<dbReference type="Gene3D" id="3.40.50.150">
    <property type="entry name" value="Vaccinia Virus protein VP39"/>
    <property type="match status" value="1"/>
</dbReference>
<dbReference type="Proteomes" id="UP000029622">
    <property type="component" value="Unassembled WGS sequence"/>
</dbReference>
<protein>
    <recommendedName>
        <fullName evidence="2">Methyltransferase domain-containing protein</fullName>
    </recommendedName>
</protein>
<keyword evidence="1" id="KW-0808">Transferase</keyword>
<organism evidence="3 4">
    <name type="scientific">Caloranaerobacter azorensis H53214</name>
    <dbReference type="NCBI Taxonomy" id="1156417"/>
    <lineage>
        <taxon>Bacteria</taxon>
        <taxon>Bacillati</taxon>
        <taxon>Bacillota</taxon>
        <taxon>Tissierellia</taxon>
        <taxon>Tissierellales</taxon>
        <taxon>Thermohalobacteraceae</taxon>
        <taxon>Caloranaerobacter</taxon>
    </lineage>
</organism>
<dbReference type="AlphaFoldDB" id="A0A096CVK3"/>
<feature type="domain" description="Methyltransferase" evidence="2">
    <location>
        <begin position="40"/>
        <end position="134"/>
    </location>
</feature>
<dbReference type="CDD" id="cd02440">
    <property type="entry name" value="AdoMet_MTases"/>
    <property type="match status" value="1"/>
</dbReference>
<dbReference type="RefSeq" id="WP_035163088.1">
    <property type="nucleotide sequence ID" value="NZ_AZTB01000021.1"/>
</dbReference>